<reference evidence="15 16" key="1">
    <citation type="journal article" date="2016" name="Nat. Commun.">
        <title>Thousands of microbial genomes shed light on interconnected biogeochemical processes in an aquifer system.</title>
        <authorList>
            <person name="Anantharaman K."/>
            <person name="Brown C.T."/>
            <person name="Hug L.A."/>
            <person name="Sharon I."/>
            <person name="Castelle C.J."/>
            <person name="Probst A.J."/>
            <person name="Thomas B.C."/>
            <person name="Singh A."/>
            <person name="Wilkins M.J."/>
            <person name="Karaoz U."/>
            <person name="Brodie E.L."/>
            <person name="Williams K.H."/>
            <person name="Hubbard S.S."/>
            <person name="Banfield J.F."/>
        </authorList>
    </citation>
    <scope>NUCLEOTIDE SEQUENCE [LARGE SCALE GENOMIC DNA]</scope>
</reference>
<evidence type="ECO:0000256" key="13">
    <source>
        <dbReference type="RuleBase" id="RU003694"/>
    </source>
</evidence>
<dbReference type="InterPro" id="IPR014030">
    <property type="entry name" value="Ketoacyl_synth_N"/>
</dbReference>
<dbReference type="InterPro" id="IPR020841">
    <property type="entry name" value="PKS_Beta-ketoAc_synthase_dom"/>
</dbReference>
<dbReference type="CDD" id="cd00834">
    <property type="entry name" value="KAS_I_II"/>
    <property type="match status" value="1"/>
</dbReference>
<comment type="subcellular location">
    <subcellularLocation>
        <location evidence="1">Cell inner membrane</location>
    </subcellularLocation>
</comment>
<comment type="similarity">
    <text evidence="2 13">Belongs to the thiolase-like superfamily. Beta-ketoacyl-ACP synthases family.</text>
</comment>
<feature type="domain" description="Ketosynthase family 3 (KS3)" evidence="14">
    <location>
        <begin position="6"/>
        <end position="402"/>
    </location>
</feature>
<keyword evidence="7" id="KW-0812">Transmembrane</keyword>
<protein>
    <recommendedName>
        <fullName evidence="11">Nodulation protein E</fullName>
    </recommendedName>
    <alternativeName>
        <fullName evidence="12">Host-specificity of nodulation protein B</fullName>
    </alternativeName>
</protein>
<evidence type="ECO:0000313" key="16">
    <source>
        <dbReference type="Proteomes" id="UP000179266"/>
    </source>
</evidence>
<dbReference type="Pfam" id="PF00109">
    <property type="entry name" value="ketoacyl-synt"/>
    <property type="match status" value="1"/>
</dbReference>
<evidence type="ECO:0000256" key="3">
    <source>
        <dbReference type="ARBA" id="ARBA00022458"/>
    </source>
</evidence>
<dbReference type="EMBL" id="MGDD01000209">
    <property type="protein sequence ID" value="OGL44732.1"/>
    <property type="molecule type" value="Genomic_DNA"/>
</dbReference>
<evidence type="ECO:0000313" key="15">
    <source>
        <dbReference type="EMBL" id="OGL44732.1"/>
    </source>
</evidence>
<organism evidence="15 16">
    <name type="scientific">Candidatus Schekmanbacteria bacterium RBG_13_48_7</name>
    <dbReference type="NCBI Taxonomy" id="1817878"/>
    <lineage>
        <taxon>Bacteria</taxon>
        <taxon>Candidatus Schekmaniibacteriota</taxon>
    </lineage>
</organism>
<dbReference type="GO" id="GO:0004315">
    <property type="term" value="F:3-oxoacyl-[acyl-carrier-protein] synthase activity"/>
    <property type="evidence" value="ECO:0007669"/>
    <property type="project" value="InterPro"/>
</dbReference>
<gene>
    <name evidence="15" type="ORF">A2161_07430</name>
</gene>
<dbReference type="Pfam" id="PF02801">
    <property type="entry name" value="Ketoacyl-synt_C"/>
    <property type="match status" value="1"/>
</dbReference>
<dbReference type="PANTHER" id="PTHR11712:SF352">
    <property type="entry name" value="3-OXOACYL-[ACYL-CARRIER-PROTEIN] SYNTHASE"/>
    <property type="match status" value="1"/>
</dbReference>
<dbReference type="GO" id="GO:0005886">
    <property type="term" value="C:plasma membrane"/>
    <property type="evidence" value="ECO:0007669"/>
    <property type="project" value="UniProtKB-SubCell"/>
</dbReference>
<evidence type="ECO:0000256" key="1">
    <source>
        <dbReference type="ARBA" id="ARBA00004533"/>
    </source>
</evidence>
<dbReference type="Proteomes" id="UP000179266">
    <property type="component" value="Unassembled WGS sequence"/>
</dbReference>
<keyword evidence="8" id="KW-1133">Transmembrane helix</keyword>
<keyword evidence="4" id="KW-1003">Cell membrane</keyword>
<keyword evidence="5" id="KW-0997">Cell inner membrane</keyword>
<name>A0A1F7RT50_9BACT</name>
<evidence type="ECO:0000259" key="14">
    <source>
        <dbReference type="PROSITE" id="PS52004"/>
    </source>
</evidence>
<dbReference type="InterPro" id="IPR000794">
    <property type="entry name" value="Beta-ketoacyl_synthase"/>
</dbReference>
<dbReference type="SUPFAM" id="SSF53901">
    <property type="entry name" value="Thiolase-like"/>
    <property type="match status" value="2"/>
</dbReference>
<comment type="function">
    <text evidence="10">Proposed to synthesize NOD factor fatty acyl chain. Involved in the synthesis of a highly unsaturated fatty acid moiety, which forms part of a lipo-oligosaccharide that is responsible for host specificity.</text>
</comment>
<dbReference type="AlphaFoldDB" id="A0A1F7RT50"/>
<dbReference type="InterPro" id="IPR014031">
    <property type="entry name" value="Ketoacyl_synth_C"/>
</dbReference>
<evidence type="ECO:0000256" key="9">
    <source>
        <dbReference type="ARBA" id="ARBA00023136"/>
    </source>
</evidence>
<keyword evidence="6 13" id="KW-0808">Transferase</keyword>
<evidence type="ECO:0000256" key="8">
    <source>
        <dbReference type="ARBA" id="ARBA00022989"/>
    </source>
</evidence>
<keyword evidence="9" id="KW-0472">Membrane</keyword>
<evidence type="ECO:0000256" key="12">
    <source>
        <dbReference type="ARBA" id="ARBA00041756"/>
    </source>
</evidence>
<comment type="caution">
    <text evidence="15">The sequence shown here is derived from an EMBL/GenBank/DDBJ whole genome shotgun (WGS) entry which is preliminary data.</text>
</comment>
<evidence type="ECO:0000256" key="4">
    <source>
        <dbReference type="ARBA" id="ARBA00022475"/>
    </source>
</evidence>
<dbReference type="InterPro" id="IPR018201">
    <property type="entry name" value="Ketoacyl_synth_AS"/>
</dbReference>
<evidence type="ECO:0000256" key="5">
    <source>
        <dbReference type="ARBA" id="ARBA00022519"/>
    </source>
</evidence>
<dbReference type="PROSITE" id="PS52004">
    <property type="entry name" value="KS3_2"/>
    <property type="match status" value="1"/>
</dbReference>
<keyword evidence="3" id="KW-0536">Nodulation</keyword>
<proteinExistence type="inferred from homology"/>
<dbReference type="PANTHER" id="PTHR11712">
    <property type="entry name" value="POLYKETIDE SYNTHASE-RELATED"/>
    <property type="match status" value="1"/>
</dbReference>
<evidence type="ECO:0000256" key="6">
    <source>
        <dbReference type="ARBA" id="ARBA00022679"/>
    </source>
</evidence>
<evidence type="ECO:0000256" key="2">
    <source>
        <dbReference type="ARBA" id="ARBA00008467"/>
    </source>
</evidence>
<dbReference type="InterPro" id="IPR016039">
    <property type="entry name" value="Thiolase-like"/>
</dbReference>
<dbReference type="GO" id="GO:0006633">
    <property type="term" value="P:fatty acid biosynthetic process"/>
    <property type="evidence" value="ECO:0007669"/>
    <property type="project" value="InterPro"/>
</dbReference>
<dbReference type="PROSITE" id="PS00606">
    <property type="entry name" value="KS3_1"/>
    <property type="match status" value="1"/>
</dbReference>
<evidence type="ECO:0000256" key="7">
    <source>
        <dbReference type="ARBA" id="ARBA00022692"/>
    </source>
</evidence>
<dbReference type="Gene3D" id="3.40.47.10">
    <property type="match status" value="1"/>
</dbReference>
<dbReference type="SMART" id="SM00825">
    <property type="entry name" value="PKS_KS"/>
    <property type="match status" value="1"/>
</dbReference>
<evidence type="ECO:0000256" key="10">
    <source>
        <dbReference type="ARBA" id="ARBA00037576"/>
    </source>
</evidence>
<sequence length="408" mass="43443">MQNQRKPKIAITGMGVVSPLGIGIHGFSSGLWECRNTLRKLDLFETGIDSTPIVAQIDALPTLKKIPGYRYSRTDTLAIIAAEEALNRSCVNTKLFSDAGVIIASTVAGLTEIKPGLAKDPKQYYRQTGFAKLSTYQKGHLANVVSAKLGLKGPSLGISVACASGAMAIALGARMIQNGMVQRMLVGGSDALCQFTISGFNALQIFDFEPCRPFDIVRKGLNIGEGAAILVLENLESALSRKAPILGFLSGWGMTNDAYHATAPHKDGVGLAQSIELALCSAKISADDIDYVNAHGTGTDLNDIAEVNAYKKVFGSRKTCIPVSSTKSFFGHNLGAAGAIEAVVSLLCLHAGLIPPTLRLNTPINCDIVYWIKEKTLKKPVQRVLSVSAGFGGSNTSLIFERWNGETE</sequence>
<evidence type="ECO:0000256" key="11">
    <source>
        <dbReference type="ARBA" id="ARBA00039445"/>
    </source>
</evidence>
<accession>A0A1F7RT50</accession>